<feature type="region of interest" description="Disordered" evidence="1">
    <location>
        <begin position="1"/>
        <end position="87"/>
    </location>
</feature>
<accession>A0A0D2RBY3</accession>
<evidence type="ECO:0008006" key="4">
    <source>
        <dbReference type="Google" id="ProtNLM"/>
    </source>
</evidence>
<dbReference type="OMA" id="VTEIEIC"/>
<dbReference type="OrthoDB" id="685075at2759"/>
<evidence type="ECO:0000313" key="2">
    <source>
        <dbReference type="EMBL" id="KJB27181.1"/>
    </source>
</evidence>
<reference evidence="2 3" key="1">
    <citation type="journal article" date="2012" name="Nature">
        <title>Repeated polyploidization of Gossypium genomes and the evolution of spinnable cotton fibres.</title>
        <authorList>
            <person name="Paterson A.H."/>
            <person name="Wendel J.F."/>
            <person name="Gundlach H."/>
            <person name="Guo H."/>
            <person name="Jenkins J."/>
            <person name="Jin D."/>
            <person name="Llewellyn D."/>
            <person name="Showmaker K.C."/>
            <person name="Shu S."/>
            <person name="Udall J."/>
            <person name="Yoo M.J."/>
            <person name="Byers R."/>
            <person name="Chen W."/>
            <person name="Doron-Faigenboim A."/>
            <person name="Duke M.V."/>
            <person name="Gong L."/>
            <person name="Grimwood J."/>
            <person name="Grover C."/>
            <person name="Grupp K."/>
            <person name="Hu G."/>
            <person name="Lee T.H."/>
            <person name="Li J."/>
            <person name="Lin L."/>
            <person name="Liu T."/>
            <person name="Marler B.S."/>
            <person name="Page J.T."/>
            <person name="Roberts A.W."/>
            <person name="Romanel E."/>
            <person name="Sanders W.S."/>
            <person name="Szadkowski E."/>
            <person name="Tan X."/>
            <person name="Tang H."/>
            <person name="Xu C."/>
            <person name="Wang J."/>
            <person name="Wang Z."/>
            <person name="Zhang D."/>
            <person name="Zhang L."/>
            <person name="Ashrafi H."/>
            <person name="Bedon F."/>
            <person name="Bowers J.E."/>
            <person name="Brubaker C.L."/>
            <person name="Chee P.W."/>
            <person name="Das S."/>
            <person name="Gingle A.R."/>
            <person name="Haigler C.H."/>
            <person name="Harker D."/>
            <person name="Hoffmann L.V."/>
            <person name="Hovav R."/>
            <person name="Jones D.C."/>
            <person name="Lemke C."/>
            <person name="Mansoor S."/>
            <person name="ur Rahman M."/>
            <person name="Rainville L.N."/>
            <person name="Rambani A."/>
            <person name="Reddy U.K."/>
            <person name="Rong J.K."/>
            <person name="Saranga Y."/>
            <person name="Scheffler B.E."/>
            <person name="Scheffler J.A."/>
            <person name="Stelly D.M."/>
            <person name="Triplett B.A."/>
            <person name="Van Deynze A."/>
            <person name="Vaslin M.F."/>
            <person name="Waghmare V.N."/>
            <person name="Walford S.A."/>
            <person name="Wright R.J."/>
            <person name="Zaki E.A."/>
            <person name="Zhang T."/>
            <person name="Dennis E.S."/>
            <person name="Mayer K.F."/>
            <person name="Peterson D.G."/>
            <person name="Rokhsar D.S."/>
            <person name="Wang X."/>
            <person name="Schmutz J."/>
        </authorList>
    </citation>
    <scope>NUCLEOTIDE SEQUENCE [LARGE SCALE GENOMIC DNA]</scope>
</reference>
<dbReference type="InterPro" id="IPR053342">
    <property type="entry name" value="Exosome_cofactor/PTGS_suppr"/>
</dbReference>
<dbReference type="STRING" id="29730.A0A0D2RBY3"/>
<evidence type="ECO:0000313" key="3">
    <source>
        <dbReference type="Proteomes" id="UP000032304"/>
    </source>
</evidence>
<gene>
    <name evidence="2" type="ORF">B456_004G282700</name>
</gene>
<feature type="region of interest" description="Disordered" evidence="1">
    <location>
        <begin position="198"/>
        <end position="239"/>
    </location>
</feature>
<sequence>MMDAKALAKSKRAHSQHHSKKPHSVQKSKPPSPGVNEPSNSKKQTIKQIKEKAHQAQRISALPSNWNRYEEEFDSGSEDPTQTPDVIVPKSKGADFRHLLSEAQSQLQANPYSNNIPSLDDVFPGDFNQFVGSMLAVRGEGILSWTGNDNFVVDDSTTATPEASFLSLNLQALAEQLEKVDLSKRLFIEEDLLPPDLRSERSKVKNDQEPDQMQAAPDRKEAAKITEGSTPNDLPGSKAIDAILSNSGLDLMAEVQSVSISSQNSESSESRAPDNLNFTTASNKKVPKFEAAAAEAKLDMLLNSFNETKLLDTSNLSSEKPSSIGSLKASNLDSLLDDLLQETSTTVNRGIDSSKTAAVNSTSEDLLDDLLQETSSKIVDAKLGSDNNVRSSSSSSQPVSKSKILNDFDSWLDTI</sequence>
<proteinExistence type="predicted"/>
<dbReference type="PANTHER" id="PTHR37260">
    <property type="entry name" value="PHOSPHORELAY PROTEIN"/>
    <property type="match status" value="1"/>
</dbReference>
<organism evidence="2 3">
    <name type="scientific">Gossypium raimondii</name>
    <name type="common">Peruvian cotton</name>
    <name type="synonym">Gossypium klotzschianum subsp. raimondii</name>
    <dbReference type="NCBI Taxonomy" id="29730"/>
    <lineage>
        <taxon>Eukaryota</taxon>
        <taxon>Viridiplantae</taxon>
        <taxon>Streptophyta</taxon>
        <taxon>Embryophyta</taxon>
        <taxon>Tracheophyta</taxon>
        <taxon>Spermatophyta</taxon>
        <taxon>Magnoliopsida</taxon>
        <taxon>eudicotyledons</taxon>
        <taxon>Gunneridae</taxon>
        <taxon>Pentapetalae</taxon>
        <taxon>rosids</taxon>
        <taxon>malvids</taxon>
        <taxon>Malvales</taxon>
        <taxon>Malvaceae</taxon>
        <taxon>Malvoideae</taxon>
        <taxon>Gossypium</taxon>
    </lineage>
</organism>
<dbReference type="Proteomes" id="UP000032304">
    <property type="component" value="Chromosome 4"/>
</dbReference>
<feature type="compositionally biased region" description="Basic residues" evidence="1">
    <location>
        <begin position="8"/>
        <end position="26"/>
    </location>
</feature>
<dbReference type="eggNOG" id="ENOG502QPUK">
    <property type="taxonomic scope" value="Eukaryota"/>
</dbReference>
<dbReference type="Gramene" id="KJB27181">
    <property type="protein sequence ID" value="KJB27181"/>
    <property type="gene ID" value="B456_004G282700"/>
</dbReference>
<name>A0A0D2RBY3_GOSRA</name>
<dbReference type="PANTHER" id="PTHR37260:SF2">
    <property type="entry name" value="PROTEIN ECERIFERUM 16"/>
    <property type="match status" value="1"/>
</dbReference>
<keyword evidence="3" id="KW-1185">Reference proteome</keyword>
<feature type="compositionally biased region" description="Polar residues" evidence="1">
    <location>
        <begin position="37"/>
        <end position="47"/>
    </location>
</feature>
<feature type="compositionally biased region" description="Basic and acidic residues" evidence="1">
    <location>
        <begin position="198"/>
        <end position="208"/>
    </location>
</feature>
<feature type="region of interest" description="Disordered" evidence="1">
    <location>
        <begin position="260"/>
        <end position="280"/>
    </location>
</feature>
<dbReference type="EMBL" id="CM001743">
    <property type="protein sequence ID" value="KJB27181.1"/>
    <property type="molecule type" value="Genomic_DNA"/>
</dbReference>
<protein>
    <recommendedName>
        <fullName evidence="4">Phosphorelay luxU</fullName>
    </recommendedName>
</protein>
<evidence type="ECO:0000256" key="1">
    <source>
        <dbReference type="SAM" id="MobiDB-lite"/>
    </source>
</evidence>
<dbReference type="KEGG" id="gra:105792917"/>
<dbReference type="AlphaFoldDB" id="A0A0D2RBY3"/>